<dbReference type="RefSeq" id="WP_179441177.1">
    <property type="nucleotide sequence ID" value="NZ_BAAALK010000006.1"/>
</dbReference>
<keyword evidence="2" id="KW-0805">Transcription regulation</keyword>
<dbReference type="EMBL" id="JACCFQ010000001">
    <property type="protein sequence ID" value="NYJ16184.1"/>
    <property type="molecule type" value="Genomic_DNA"/>
</dbReference>
<dbReference type="InterPro" id="IPR036388">
    <property type="entry name" value="WH-like_DNA-bd_sf"/>
</dbReference>
<evidence type="ECO:0000313" key="6">
    <source>
        <dbReference type="EMBL" id="NYJ16184.1"/>
    </source>
</evidence>
<dbReference type="GO" id="GO:0000976">
    <property type="term" value="F:transcription cis-regulatory region binding"/>
    <property type="evidence" value="ECO:0007669"/>
    <property type="project" value="TreeGrafter"/>
</dbReference>
<keyword evidence="3 6" id="KW-0238">DNA-binding</keyword>
<dbReference type="Gene3D" id="1.10.10.10">
    <property type="entry name" value="Winged helix-like DNA-binding domain superfamily/Winged helix DNA-binding domain"/>
    <property type="match status" value="1"/>
</dbReference>
<feature type="domain" description="HTH lysR-type" evidence="5">
    <location>
        <begin position="1"/>
        <end position="58"/>
    </location>
</feature>
<dbReference type="PROSITE" id="PS50931">
    <property type="entry name" value="HTH_LYSR"/>
    <property type="match status" value="1"/>
</dbReference>
<name>A0A7Z0E860_9MICC</name>
<dbReference type="Pfam" id="PF03466">
    <property type="entry name" value="LysR_substrate"/>
    <property type="match status" value="1"/>
</dbReference>
<evidence type="ECO:0000313" key="7">
    <source>
        <dbReference type="Proteomes" id="UP000560069"/>
    </source>
</evidence>
<gene>
    <name evidence="6" type="ORF">HNR11_000718</name>
</gene>
<dbReference type="PANTHER" id="PTHR30126">
    <property type="entry name" value="HTH-TYPE TRANSCRIPTIONAL REGULATOR"/>
    <property type="match status" value="1"/>
</dbReference>
<evidence type="ECO:0000256" key="3">
    <source>
        <dbReference type="ARBA" id="ARBA00023125"/>
    </source>
</evidence>
<evidence type="ECO:0000256" key="4">
    <source>
        <dbReference type="ARBA" id="ARBA00023163"/>
    </source>
</evidence>
<dbReference type="SUPFAM" id="SSF53850">
    <property type="entry name" value="Periplasmic binding protein-like II"/>
    <property type="match status" value="1"/>
</dbReference>
<reference evidence="6 7" key="1">
    <citation type="submission" date="2020-07" db="EMBL/GenBank/DDBJ databases">
        <title>Sequencing the genomes of 1000 actinobacteria strains.</title>
        <authorList>
            <person name="Klenk H.-P."/>
        </authorList>
    </citation>
    <scope>NUCLEOTIDE SEQUENCE [LARGE SCALE GENOMIC DNA]</scope>
    <source>
        <strain evidence="6 7">DSM 15664</strain>
    </source>
</reference>
<dbReference type="Pfam" id="PF00126">
    <property type="entry name" value="HTH_1"/>
    <property type="match status" value="1"/>
</dbReference>
<sequence>MDTSLLKTFLSVARWNNFTAAADELHLAQSTVTARVKLLERELGAPLFERTPTGAHLTEAAKRIHEQAQQLLDLEHSMALAVRGHEAEPQGDVVVGAPESICAYRLPSVIAEVRKQHPRINLHLVPSDTRASLAGVSDRSLDIGLIVEEAPPTSRLDIDVIGHEKVAVFAAQGHPLTQQKSVEWSELSEEVFYLLEDGCGYSDALFRDLSEGLPRAPRVTRFGSIEAARACVEAGLGLAVLPVAACMARSEGIARVPGLPRPDYPVRLVIDPRRAQSRAVQKVSEVITSAAAEAPSAGLG</sequence>
<keyword evidence="4" id="KW-0804">Transcription</keyword>
<comment type="caution">
    <text evidence="6">The sequence shown here is derived from an EMBL/GenBank/DDBJ whole genome shotgun (WGS) entry which is preliminary data.</text>
</comment>
<dbReference type="SUPFAM" id="SSF46785">
    <property type="entry name" value="Winged helix' DNA-binding domain"/>
    <property type="match status" value="1"/>
</dbReference>
<dbReference type="InterPro" id="IPR005119">
    <property type="entry name" value="LysR_subst-bd"/>
</dbReference>
<evidence type="ECO:0000256" key="1">
    <source>
        <dbReference type="ARBA" id="ARBA00009437"/>
    </source>
</evidence>
<accession>A0A7Z0E860</accession>
<dbReference type="Proteomes" id="UP000560069">
    <property type="component" value="Unassembled WGS sequence"/>
</dbReference>
<evidence type="ECO:0000256" key="2">
    <source>
        <dbReference type="ARBA" id="ARBA00023015"/>
    </source>
</evidence>
<protein>
    <submittedName>
        <fullName evidence="6">DNA-binding transcriptional LysR family regulator</fullName>
    </submittedName>
</protein>
<dbReference type="AlphaFoldDB" id="A0A7Z0E860"/>
<proteinExistence type="inferred from homology"/>
<dbReference type="InterPro" id="IPR000847">
    <property type="entry name" value="LysR_HTH_N"/>
</dbReference>
<dbReference type="Gene3D" id="3.40.190.10">
    <property type="entry name" value="Periplasmic binding protein-like II"/>
    <property type="match status" value="2"/>
</dbReference>
<organism evidence="6 7">
    <name type="scientific">Nesterenkonia sandarakina</name>
    <dbReference type="NCBI Taxonomy" id="272918"/>
    <lineage>
        <taxon>Bacteria</taxon>
        <taxon>Bacillati</taxon>
        <taxon>Actinomycetota</taxon>
        <taxon>Actinomycetes</taxon>
        <taxon>Micrococcales</taxon>
        <taxon>Micrococcaceae</taxon>
        <taxon>Nesterenkonia</taxon>
    </lineage>
</organism>
<dbReference type="InterPro" id="IPR036390">
    <property type="entry name" value="WH_DNA-bd_sf"/>
</dbReference>
<dbReference type="PANTHER" id="PTHR30126:SF39">
    <property type="entry name" value="HTH-TYPE TRANSCRIPTIONAL REGULATOR CYSL"/>
    <property type="match status" value="1"/>
</dbReference>
<keyword evidence="7" id="KW-1185">Reference proteome</keyword>
<dbReference type="GO" id="GO:0003700">
    <property type="term" value="F:DNA-binding transcription factor activity"/>
    <property type="evidence" value="ECO:0007669"/>
    <property type="project" value="InterPro"/>
</dbReference>
<dbReference type="CDD" id="cd05466">
    <property type="entry name" value="PBP2_LTTR_substrate"/>
    <property type="match status" value="1"/>
</dbReference>
<evidence type="ECO:0000259" key="5">
    <source>
        <dbReference type="PROSITE" id="PS50931"/>
    </source>
</evidence>
<comment type="similarity">
    <text evidence="1">Belongs to the LysR transcriptional regulatory family.</text>
</comment>
<dbReference type="PRINTS" id="PR00039">
    <property type="entry name" value="HTHLYSR"/>
</dbReference>